<dbReference type="Gramene" id="scaffold_200140.1">
    <property type="protein sequence ID" value="scaffold_200140.1"/>
    <property type="gene ID" value="scaffold_200140.1"/>
</dbReference>
<name>D7KTE1_ARALL</name>
<reference evidence="3" key="1">
    <citation type="journal article" date="2011" name="Nat. Genet.">
        <title>The Arabidopsis lyrata genome sequence and the basis of rapid genome size change.</title>
        <authorList>
            <person name="Hu T.T."/>
            <person name="Pattyn P."/>
            <person name="Bakker E.G."/>
            <person name="Cao J."/>
            <person name="Cheng J.-F."/>
            <person name="Clark R.M."/>
            <person name="Fahlgren N."/>
            <person name="Fawcett J.A."/>
            <person name="Grimwood J."/>
            <person name="Gundlach H."/>
            <person name="Haberer G."/>
            <person name="Hollister J.D."/>
            <person name="Ossowski S."/>
            <person name="Ottilar R.P."/>
            <person name="Salamov A.A."/>
            <person name="Schneeberger K."/>
            <person name="Spannagl M."/>
            <person name="Wang X."/>
            <person name="Yang L."/>
            <person name="Nasrallah M.E."/>
            <person name="Bergelson J."/>
            <person name="Carrington J.C."/>
            <person name="Gaut B.S."/>
            <person name="Schmutz J."/>
            <person name="Mayer K.F.X."/>
            <person name="Van de Peer Y."/>
            <person name="Grigoriev I.V."/>
            <person name="Nordborg M."/>
            <person name="Weigel D."/>
            <person name="Guo Y.-L."/>
        </authorList>
    </citation>
    <scope>NUCLEOTIDE SEQUENCE [LARGE SCALE GENOMIC DNA]</scope>
    <source>
        <strain evidence="3">cv. MN47</strain>
    </source>
</reference>
<evidence type="ECO:0000313" key="3">
    <source>
        <dbReference type="Proteomes" id="UP000008694"/>
    </source>
</evidence>
<keyword evidence="3" id="KW-1185">Reference proteome</keyword>
<dbReference type="Proteomes" id="UP000008694">
    <property type="component" value="Unassembled WGS sequence"/>
</dbReference>
<accession>D7KTE1</accession>
<sequence length="73" mass="8284">MDRKANLPVQPDKPPKSLTTTIGPPQRQASRNTRLVTAEGQRSQDVVGSSKFQNCQKKVREKRTTKKKLMSIY</sequence>
<feature type="compositionally biased region" description="Polar residues" evidence="1">
    <location>
        <begin position="17"/>
        <end position="56"/>
    </location>
</feature>
<evidence type="ECO:0000256" key="1">
    <source>
        <dbReference type="SAM" id="MobiDB-lite"/>
    </source>
</evidence>
<dbReference type="AlphaFoldDB" id="D7KTE1"/>
<gene>
    <name evidence="2" type="ORF">ARALYDRAFT_893066</name>
</gene>
<proteinExistence type="predicted"/>
<dbReference type="STRING" id="81972.D7KTE1"/>
<evidence type="ECO:0000313" key="2">
    <source>
        <dbReference type="EMBL" id="EFH64200.1"/>
    </source>
</evidence>
<dbReference type="EMBL" id="GL348714">
    <property type="protein sequence ID" value="EFH64200.1"/>
    <property type="molecule type" value="Genomic_DNA"/>
</dbReference>
<dbReference type="HOGENOM" id="CLU_2708182_0_0_1"/>
<feature type="region of interest" description="Disordered" evidence="1">
    <location>
        <begin position="1"/>
        <end position="73"/>
    </location>
</feature>
<feature type="compositionally biased region" description="Basic residues" evidence="1">
    <location>
        <begin position="57"/>
        <end position="73"/>
    </location>
</feature>
<organism evidence="3">
    <name type="scientific">Arabidopsis lyrata subsp. lyrata</name>
    <name type="common">Lyre-leaved rock-cress</name>
    <dbReference type="NCBI Taxonomy" id="81972"/>
    <lineage>
        <taxon>Eukaryota</taxon>
        <taxon>Viridiplantae</taxon>
        <taxon>Streptophyta</taxon>
        <taxon>Embryophyta</taxon>
        <taxon>Tracheophyta</taxon>
        <taxon>Spermatophyta</taxon>
        <taxon>Magnoliopsida</taxon>
        <taxon>eudicotyledons</taxon>
        <taxon>Gunneridae</taxon>
        <taxon>Pentapetalae</taxon>
        <taxon>rosids</taxon>
        <taxon>malvids</taxon>
        <taxon>Brassicales</taxon>
        <taxon>Brassicaceae</taxon>
        <taxon>Camelineae</taxon>
        <taxon>Arabidopsis</taxon>
    </lineage>
</organism>
<protein>
    <submittedName>
        <fullName evidence="2">Uncharacterized protein</fullName>
    </submittedName>
</protein>